<dbReference type="Pfam" id="PF02223">
    <property type="entry name" value="Thymidylate_kin"/>
    <property type="match status" value="1"/>
</dbReference>
<feature type="domain" description="Thymidylate kinase-like" evidence="4">
    <location>
        <begin position="241"/>
        <end position="417"/>
    </location>
</feature>
<dbReference type="Proteomes" id="UP000005408">
    <property type="component" value="Unassembled WGS sequence"/>
</dbReference>
<keyword evidence="3" id="KW-0067">ATP-binding</keyword>
<dbReference type="PANTHER" id="PTHR10344">
    <property type="entry name" value="THYMIDYLATE KINASE"/>
    <property type="match status" value="1"/>
</dbReference>
<organism evidence="5 6">
    <name type="scientific">Magallana gigas</name>
    <name type="common">Pacific oyster</name>
    <name type="synonym">Crassostrea gigas</name>
    <dbReference type="NCBI Taxonomy" id="29159"/>
    <lineage>
        <taxon>Eukaryota</taxon>
        <taxon>Metazoa</taxon>
        <taxon>Spiralia</taxon>
        <taxon>Lophotrochozoa</taxon>
        <taxon>Mollusca</taxon>
        <taxon>Bivalvia</taxon>
        <taxon>Autobranchia</taxon>
        <taxon>Pteriomorphia</taxon>
        <taxon>Ostreida</taxon>
        <taxon>Ostreoidea</taxon>
        <taxon>Ostreidae</taxon>
        <taxon>Magallana</taxon>
    </lineage>
</organism>
<keyword evidence="6" id="KW-1185">Reference proteome</keyword>
<dbReference type="GO" id="GO:0005739">
    <property type="term" value="C:mitochondrion"/>
    <property type="evidence" value="ECO:0007669"/>
    <property type="project" value="TreeGrafter"/>
</dbReference>
<dbReference type="InterPro" id="IPR027417">
    <property type="entry name" value="P-loop_NTPase"/>
</dbReference>
<evidence type="ECO:0000313" key="5">
    <source>
        <dbReference type="EnsemblMetazoa" id="G32350.1:cds"/>
    </source>
</evidence>
<protein>
    <recommendedName>
        <fullName evidence="4">Thymidylate kinase-like domain-containing protein</fullName>
    </recommendedName>
</protein>
<reference evidence="5" key="1">
    <citation type="submission" date="2022-08" db="UniProtKB">
        <authorList>
            <consortium name="EnsemblMetazoa"/>
        </authorList>
    </citation>
    <scope>IDENTIFICATION</scope>
    <source>
        <strain evidence="5">05x7-T-G4-1.051#20</strain>
    </source>
</reference>
<dbReference type="GO" id="GO:0004798">
    <property type="term" value="F:dTMP kinase activity"/>
    <property type="evidence" value="ECO:0007669"/>
    <property type="project" value="TreeGrafter"/>
</dbReference>
<dbReference type="Gene3D" id="3.40.50.300">
    <property type="entry name" value="P-loop containing nucleotide triphosphate hydrolases"/>
    <property type="match status" value="1"/>
</dbReference>
<dbReference type="GO" id="GO:0006235">
    <property type="term" value="P:dTTP biosynthetic process"/>
    <property type="evidence" value="ECO:0007669"/>
    <property type="project" value="TreeGrafter"/>
</dbReference>
<evidence type="ECO:0000256" key="2">
    <source>
        <dbReference type="ARBA" id="ARBA00022741"/>
    </source>
</evidence>
<dbReference type="InterPro" id="IPR039430">
    <property type="entry name" value="Thymidylate_kin-like_dom"/>
</dbReference>
<evidence type="ECO:0000313" key="6">
    <source>
        <dbReference type="Proteomes" id="UP000005408"/>
    </source>
</evidence>
<evidence type="ECO:0000256" key="3">
    <source>
        <dbReference type="ARBA" id="ARBA00022840"/>
    </source>
</evidence>
<name>A0A8W8M904_MAGGI</name>
<dbReference type="GO" id="GO:0006233">
    <property type="term" value="P:dTDP biosynthetic process"/>
    <property type="evidence" value="ECO:0007669"/>
    <property type="project" value="TreeGrafter"/>
</dbReference>
<proteinExistence type="inferred from homology"/>
<dbReference type="GO" id="GO:0005524">
    <property type="term" value="F:ATP binding"/>
    <property type="evidence" value="ECO:0007669"/>
    <property type="project" value="UniProtKB-KW"/>
</dbReference>
<comment type="similarity">
    <text evidence="1">Belongs to the thymidylate kinase family.</text>
</comment>
<dbReference type="GO" id="GO:0004550">
    <property type="term" value="F:nucleoside diphosphate kinase activity"/>
    <property type="evidence" value="ECO:0007669"/>
    <property type="project" value="TreeGrafter"/>
</dbReference>
<dbReference type="GO" id="GO:0006227">
    <property type="term" value="P:dUDP biosynthetic process"/>
    <property type="evidence" value="ECO:0007669"/>
    <property type="project" value="TreeGrafter"/>
</dbReference>
<sequence>MSRLIDRRFTVVLPDKTFNLVHDESAALRSSPNEKDDNGTERFVFGFKDLDNSGDEGDLKSAVAVYNVSRDVNALNGEKGDLHIASVFLRESESRIHRGVAVSTETGDVQNISKLREICYKYGINTVFRATPINTAVDNCEGAKNECMRVTPLNSENWTTLHDKGDNFRRDSTQQSRSVVIENKKFCPVFQDLPRARYIIEKCAGWMKEARELLEIFDENVPQKMDLEELKKKMKFKFIVVEGLDAGGKTTLTKNLETELSAKRFSTPPPQTQHLRKHFDDLPEIIRRAYYALGNYIVAVDILKTCQEKAVIMDRYWHSTTAYGIANETSSTDIPQEGHWAYDWPADLLTPDLVLFLSVSEEIRQIRMKGRGGESTQEEKHLKKDRLFRERLYLAYKRMRNPKCTEIDASGSMEKVLELAREEINKLN</sequence>
<evidence type="ECO:0000259" key="4">
    <source>
        <dbReference type="Pfam" id="PF02223"/>
    </source>
</evidence>
<accession>A0A8W8M904</accession>
<evidence type="ECO:0000256" key="1">
    <source>
        <dbReference type="ARBA" id="ARBA00009776"/>
    </source>
</evidence>
<dbReference type="EnsemblMetazoa" id="G32350.1">
    <property type="protein sequence ID" value="G32350.1:cds"/>
    <property type="gene ID" value="G32350"/>
</dbReference>
<dbReference type="SUPFAM" id="SSF52540">
    <property type="entry name" value="P-loop containing nucleoside triphosphate hydrolases"/>
    <property type="match status" value="1"/>
</dbReference>
<dbReference type="AlphaFoldDB" id="A0A8W8M904"/>
<dbReference type="PANTHER" id="PTHR10344:SF4">
    <property type="entry name" value="UMP-CMP KINASE 2, MITOCHONDRIAL"/>
    <property type="match status" value="1"/>
</dbReference>
<keyword evidence="2" id="KW-0547">Nucleotide-binding</keyword>